<organism evidence="1 2">
    <name type="scientific">Tetradesmus obliquus</name>
    <name type="common">Green alga</name>
    <name type="synonym">Acutodesmus obliquus</name>
    <dbReference type="NCBI Taxonomy" id="3088"/>
    <lineage>
        <taxon>Eukaryota</taxon>
        <taxon>Viridiplantae</taxon>
        <taxon>Chlorophyta</taxon>
        <taxon>core chlorophytes</taxon>
        <taxon>Chlorophyceae</taxon>
        <taxon>CS clade</taxon>
        <taxon>Sphaeropleales</taxon>
        <taxon>Scenedesmaceae</taxon>
        <taxon>Tetradesmus</taxon>
    </lineage>
</organism>
<evidence type="ECO:0000313" key="2">
    <source>
        <dbReference type="Proteomes" id="UP000256970"/>
    </source>
</evidence>
<reference evidence="1 2" key="1">
    <citation type="submission" date="2016-10" db="EMBL/GenBank/DDBJ databases">
        <authorList>
            <person name="Cai Z."/>
        </authorList>
    </citation>
    <scope>NUCLEOTIDE SEQUENCE [LARGE SCALE GENOMIC DNA]</scope>
</reference>
<dbReference type="EMBL" id="FNXT01000921">
    <property type="protein sequence ID" value="SZX69331.1"/>
    <property type="molecule type" value="Genomic_DNA"/>
</dbReference>
<gene>
    <name evidence="1" type="ORF">BQ4739_LOCUS9618</name>
</gene>
<accession>A0A383VVU3</accession>
<proteinExistence type="predicted"/>
<keyword evidence="2" id="KW-1185">Reference proteome</keyword>
<protein>
    <submittedName>
        <fullName evidence="1">Uncharacterized protein</fullName>
    </submittedName>
</protein>
<name>A0A383VVU3_TETOB</name>
<dbReference type="AlphaFoldDB" id="A0A383VVU3"/>
<dbReference type="Proteomes" id="UP000256970">
    <property type="component" value="Unassembled WGS sequence"/>
</dbReference>
<sequence length="174" mass="18839">MPDVTTRCVYSSCCAAVDPDLVHYHTAALIALNKLIATWEAAVANGDYAAVPHQLLPRHTVQSVAEFVATPLYKAYAGHFIAYDQPDDYELIPLICAKTTFLEQLFGCIAVQLDDGTYMDGYSWVKHVGYGDGMVENCTNTWGGRLDQMAGQTEVSHAAAAAAAARLLLLGCYC</sequence>
<evidence type="ECO:0000313" key="1">
    <source>
        <dbReference type="EMBL" id="SZX69331.1"/>
    </source>
</evidence>